<feature type="chain" id="PRO_5004717912" description="Lipase domain-containing protein" evidence="8">
    <location>
        <begin position="19"/>
        <end position="485"/>
    </location>
</feature>
<name>V3ZQ85_LOTGI</name>
<dbReference type="EMBL" id="KB201891">
    <property type="protein sequence ID" value="ESO93553.1"/>
    <property type="molecule type" value="Genomic_DNA"/>
</dbReference>
<dbReference type="RefSeq" id="XP_009055753.1">
    <property type="nucleotide sequence ID" value="XM_009057505.1"/>
</dbReference>
<dbReference type="PIRSF" id="PIRSF000865">
    <property type="entry name" value="Lipoprotein_lipase_LIPH"/>
    <property type="match status" value="1"/>
</dbReference>
<feature type="domain" description="Lipase" evidence="9">
    <location>
        <begin position="29"/>
        <end position="361"/>
    </location>
</feature>
<organism evidence="10 11">
    <name type="scientific">Lottia gigantea</name>
    <name type="common">Giant owl limpet</name>
    <dbReference type="NCBI Taxonomy" id="225164"/>
    <lineage>
        <taxon>Eukaryota</taxon>
        <taxon>Metazoa</taxon>
        <taxon>Spiralia</taxon>
        <taxon>Lophotrochozoa</taxon>
        <taxon>Mollusca</taxon>
        <taxon>Gastropoda</taxon>
        <taxon>Patellogastropoda</taxon>
        <taxon>Lottioidea</taxon>
        <taxon>Lottiidae</taxon>
        <taxon>Lottia</taxon>
    </lineage>
</organism>
<dbReference type="Proteomes" id="UP000030746">
    <property type="component" value="Unassembled WGS sequence"/>
</dbReference>
<feature type="binding site" evidence="6">
    <location>
        <position position="217"/>
    </location>
    <ligand>
        <name>Ca(2+)</name>
        <dbReference type="ChEBI" id="CHEBI:29108"/>
    </ligand>
</feature>
<dbReference type="InterPro" id="IPR016272">
    <property type="entry name" value="Lipase_LIPH"/>
</dbReference>
<protein>
    <recommendedName>
        <fullName evidence="9">Lipase domain-containing protein</fullName>
    </recommendedName>
</protein>
<feature type="binding site" evidence="6">
    <location>
        <position position="219"/>
    </location>
    <ligand>
        <name>Ca(2+)</name>
        <dbReference type="ChEBI" id="CHEBI:29108"/>
    </ligand>
</feature>
<dbReference type="PRINTS" id="PR00821">
    <property type="entry name" value="TAGLIPASE"/>
</dbReference>
<dbReference type="SUPFAM" id="SSF53474">
    <property type="entry name" value="alpha/beta-Hydrolases"/>
    <property type="match status" value="1"/>
</dbReference>
<dbReference type="CTD" id="20246603"/>
<evidence type="ECO:0000256" key="6">
    <source>
        <dbReference type="PIRSR" id="PIRSR000865-2"/>
    </source>
</evidence>
<dbReference type="Gene3D" id="2.60.60.20">
    <property type="entry name" value="PLAT/LH2 domain"/>
    <property type="match status" value="1"/>
</dbReference>
<evidence type="ECO:0000256" key="8">
    <source>
        <dbReference type="SAM" id="SignalP"/>
    </source>
</evidence>
<keyword evidence="4" id="KW-1015">Disulfide bond</keyword>
<dbReference type="GO" id="GO:0016042">
    <property type="term" value="P:lipid catabolic process"/>
    <property type="evidence" value="ECO:0007669"/>
    <property type="project" value="TreeGrafter"/>
</dbReference>
<keyword evidence="6" id="KW-0479">Metal-binding</keyword>
<evidence type="ECO:0000256" key="2">
    <source>
        <dbReference type="ARBA" id="ARBA00010701"/>
    </source>
</evidence>
<dbReference type="InterPro" id="IPR033906">
    <property type="entry name" value="Lipase_N"/>
</dbReference>
<gene>
    <name evidence="10" type="ORF">LOTGIDRAFT_215949</name>
</gene>
<proteinExistence type="inferred from homology"/>
<dbReference type="PANTHER" id="PTHR11610:SF181">
    <property type="entry name" value="INACTIVE PANCREATIC LIPASE-RELATED PROTEIN 1-LIKE"/>
    <property type="match status" value="1"/>
</dbReference>
<keyword evidence="8" id="KW-0732">Signal</keyword>
<evidence type="ECO:0000259" key="9">
    <source>
        <dbReference type="Pfam" id="PF00151"/>
    </source>
</evidence>
<keyword evidence="11" id="KW-1185">Reference proteome</keyword>
<dbReference type="PRINTS" id="PR00823">
    <property type="entry name" value="PANCLIPASE"/>
</dbReference>
<feature type="active site" description="Nucleophile" evidence="5">
    <location>
        <position position="180"/>
    </location>
</feature>
<dbReference type="InterPro" id="IPR036392">
    <property type="entry name" value="PLAT/LH2_dom_sf"/>
</dbReference>
<sequence>MFDVSAIVWLLALPICQGFILSTGSGSERVCFGELGCFDQKPPFRSSSRPFSVLPKSPADLKTQFLLRTRATPTSDVQEIVSDAASVQKSHFDGSKKTKFLVHGFTHHGKRQWLQDLAAELLRAEDVNVIIVDWGNGAGLPYDQASSNTRVVGAQIAQLINAMIKTAHSSPDKFHIIGHSLGAHVSGYAGERVKNLGRISGLDPAGPYFEGTPPKVRLDPTDAVLVDNIHANGAGILSIGMGTKQAMGDVDFYPNGGAEQPGCDSNLLKKILHTGWNAVTLGLYGAEAAVSCSHERSYYLYTETINSVCPFKAFPCANFEDFDAGKCLHCNGNGCSRMGYHADKSSAKGSLYLETKSASTYCGYHYQVNITADTPMDGEVHIQLHGTKQDTDLLPLTKGSGEIKNNGDKVSHLVVTRTDIGNVTGITVKYDKTAGLLTTWMYPDNWKVMGVSILEGKTEKTSSFCAYGKSIKSHSQTDFKVTGQC</sequence>
<dbReference type="CDD" id="cd00707">
    <property type="entry name" value="Pancreat_lipase_like"/>
    <property type="match status" value="1"/>
</dbReference>
<comment type="subcellular location">
    <subcellularLocation>
        <location evidence="1">Secreted</location>
    </subcellularLocation>
</comment>
<dbReference type="FunFam" id="3.40.50.1820:FF:000033">
    <property type="entry name" value="Pancreatic triacylglycerol lipase"/>
    <property type="match status" value="1"/>
</dbReference>
<dbReference type="GeneID" id="20246603"/>
<dbReference type="GO" id="GO:0005615">
    <property type="term" value="C:extracellular space"/>
    <property type="evidence" value="ECO:0007669"/>
    <property type="project" value="TreeGrafter"/>
</dbReference>
<reference evidence="10 11" key="1">
    <citation type="journal article" date="2013" name="Nature">
        <title>Insights into bilaterian evolution from three spiralian genomes.</title>
        <authorList>
            <person name="Simakov O."/>
            <person name="Marletaz F."/>
            <person name="Cho S.J."/>
            <person name="Edsinger-Gonzales E."/>
            <person name="Havlak P."/>
            <person name="Hellsten U."/>
            <person name="Kuo D.H."/>
            <person name="Larsson T."/>
            <person name="Lv J."/>
            <person name="Arendt D."/>
            <person name="Savage R."/>
            <person name="Osoegawa K."/>
            <person name="de Jong P."/>
            <person name="Grimwood J."/>
            <person name="Chapman J.A."/>
            <person name="Shapiro H."/>
            <person name="Aerts A."/>
            <person name="Otillar R.P."/>
            <person name="Terry A.Y."/>
            <person name="Boore J.L."/>
            <person name="Grigoriev I.V."/>
            <person name="Lindberg D.R."/>
            <person name="Seaver E.C."/>
            <person name="Weisblat D.A."/>
            <person name="Putnam N.H."/>
            <person name="Rokhsar D.S."/>
        </authorList>
    </citation>
    <scope>NUCLEOTIDE SEQUENCE [LARGE SCALE GENOMIC DNA]</scope>
</reference>
<dbReference type="PANTHER" id="PTHR11610">
    <property type="entry name" value="LIPASE"/>
    <property type="match status" value="1"/>
</dbReference>
<dbReference type="GO" id="GO:0004806">
    <property type="term" value="F:triacylglycerol lipase activity"/>
    <property type="evidence" value="ECO:0007669"/>
    <property type="project" value="InterPro"/>
</dbReference>
<dbReference type="InterPro" id="IPR002331">
    <property type="entry name" value="Lipase_panc"/>
</dbReference>
<dbReference type="InterPro" id="IPR000734">
    <property type="entry name" value="TAG_lipase"/>
</dbReference>
<feature type="active site" description="Charge relay system" evidence="5">
    <location>
        <position position="294"/>
    </location>
</feature>
<comment type="similarity">
    <text evidence="2 7">Belongs to the AB hydrolase superfamily. Lipase family.</text>
</comment>
<dbReference type="KEGG" id="lgi:LOTGIDRAFT_215949"/>
<dbReference type="AlphaFoldDB" id="V3ZQ85"/>
<feature type="signal peptide" evidence="8">
    <location>
        <begin position="1"/>
        <end position="18"/>
    </location>
</feature>
<evidence type="ECO:0000256" key="1">
    <source>
        <dbReference type="ARBA" id="ARBA00004613"/>
    </source>
</evidence>
<dbReference type="Gene3D" id="3.40.50.1820">
    <property type="entry name" value="alpha/beta hydrolase"/>
    <property type="match status" value="1"/>
</dbReference>
<dbReference type="Pfam" id="PF00151">
    <property type="entry name" value="Lipase"/>
    <property type="match status" value="1"/>
</dbReference>
<evidence type="ECO:0000313" key="10">
    <source>
        <dbReference type="EMBL" id="ESO93553.1"/>
    </source>
</evidence>
<evidence type="ECO:0000256" key="7">
    <source>
        <dbReference type="RuleBase" id="RU004262"/>
    </source>
</evidence>
<dbReference type="SUPFAM" id="SSF49723">
    <property type="entry name" value="Lipase/lipooxygenase domain (PLAT/LH2 domain)"/>
    <property type="match status" value="1"/>
</dbReference>
<dbReference type="InterPro" id="IPR029058">
    <property type="entry name" value="AB_hydrolase_fold"/>
</dbReference>
<dbReference type="HOGENOM" id="CLU_027171_0_2_1"/>
<dbReference type="STRING" id="225164.V3ZQ85"/>
<feature type="binding site" evidence="6">
    <location>
        <position position="222"/>
    </location>
    <ligand>
        <name>Ca(2+)</name>
        <dbReference type="ChEBI" id="CHEBI:29108"/>
    </ligand>
</feature>
<evidence type="ECO:0000256" key="5">
    <source>
        <dbReference type="PIRSR" id="PIRSR000865-1"/>
    </source>
</evidence>
<evidence type="ECO:0000256" key="4">
    <source>
        <dbReference type="ARBA" id="ARBA00023157"/>
    </source>
</evidence>
<keyword evidence="6" id="KW-0106">Calcium</keyword>
<dbReference type="OMA" id="HARSHQF"/>
<feature type="active site" description="Charge relay system" evidence="5">
    <location>
        <position position="203"/>
    </location>
</feature>
<dbReference type="ESTHER" id="lotgi-v3zq85">
    <property type="family name" value="Pancreatic_lipase"/>
</dbReference>
<evidence type="ECO:0000256" key="3">
    <source>
        <dbReference type="ARBA" id="ARBA00022525"/>
    </source>
</evidence>
<keyword evidence="3" id="KW-0964">Secreted</keyword>
<dbReference type="GO" id="GO:0046872">
    <property type="term" value="F:metal ion binding"/>
    <property type="evidence" value="ECO:0007669"/>
    <property type="project" value="UniProtKB-KW"/>
</dbReference>
<evidence type="ECO:0000313" key="11">
    <source>
        <dbReference type="Proteomes" id="UP000030746"/>
    </source>
</evidence>
<accession>V3ZQ85</accession>
<dbReference type="InterPro" id="IPR013818">
    <property type="entry name" value="Lipase"/>
</dbReference>
<dbReference type="OrthoDB" id="199913at2759"/>